<evidence type="ECO:0000313" key="2">
    <source>
        <dbReference type="EMBL" id="KAK1432339.1"/>
    </source>
</evidence>
<dbReference type="PANTHER" id="PTHR21677">
    <property type="entry name" value="CRAMPED PROTEIN"/>
    <property type="match status" value="1"/>
</dbReference>
<gene>
    <name evidence="2" type="ORF">QVD17_09235</name>
</gene>
<proteinExistence type="predicted"/>
<dbReference type="EMBL" id="JAUHHV010000002">
    <property type="protein sequence ID" value="KAK1432339.1"/>
    <property type="molecule type" value="Genomic_DNA"/>
</dbReference>
<evidence type="ECO:0000313" key="3">
    <source>
        <dbReference type="Proteomes" id="UP001229421"/>
    </source>
</evidence>
<dbReference type="GO" id="GO:0007389">
    <property type="term" value="P:pattern specification process"/>
    <property type="evidence" value="ECO:0007669"/>
    <property type="project" value="TreeGrafter"/>
</dbReference>
<evidence type="ECO:0008006" key="4">
    <source>
        <dbReference type="Google" id="ProtNLM"/>
    </source>
</evidence>
<comment type="caution">
    <text evidence="2">The sequence shown here is derived from an EMBL/GenBank/DDBJ whole genome shotgun (WGS) entry which is preliminary data.</text>
</comment>
<dbReference type="GO" id="GO:0003682">
    <property type="term" value="F:chromatin binding"/>
    <property type="evidence" value="ECO:0007669"/>
    <property type="project" value="InterPro"/>
</dbReference>
<sequence length="479" mass="52372">MRVAMKQNVQRKGSITQPSGRNVVASSKVKKATNRQNGPTQKASAVLSVSVTEAVNQQLAVSEGLIGSKKEVDPLTKIKLQLFPIDEVTRIGLEKDGLNPFLELTLKARKKISSVIKHIHTKWSGSHIATGEPMLLPYDVHLRHSPMNRRWTSKDSNISAGDVYAAVQSPAVFRLSYGWFSDHEPQRDSAATYVHNRIESEDLHKPNETSEDMKCLDATAQVTGTAHLDTEVKIGRSHELSCDDNLTDLTMGGLFSEASLQGIISNNDFKSSQPPIDISVGGLLSEASLQGKFNYNEVALDGKNIADHHQQSPVSIAWDDNLTTLSIGGLLSEASLQAKINKNNNNKSVDGLISDSLDAIVSSHVKSNSSSILDAEETCHAFAFRKFSSSTKNVRVTAISTQDSTSNLFKYPHVPEQQVQRQAEHPCGPESKTELFSCPQPFGEDSRSLGLRGITWNESLGPFDLGNSMPWKVFGRGNI</sequence>
<dbReference type="AlphaFoldDB" id="A0AAD8L149"/>
<dbReference type="GO" id="GO:0005634">
    <property type="term" value="C:nucleus"/>
    <property type="evidence" value="ECO:0007669"/>
    <property type="project" value="TreeGrafter"/>
</dbReference>
<dbReference type="PANTHER" id="PTHR21677:SF4">
    <property type="entry name" value="TSL-KINASE INTERACTING-LIKE PROTEIN"/>
    <property type="match status" value="1"/>
</dbReference>
<reference evidence="2" key="1">
    <citation type="journal article" date="2023" name="bioRxiv">
        <title>Improved chromosome-level genome assembly for marigold (Tagetes erecta).</title>
        <authorList>
            <person name="Jiang F."/>
            <person name="Yuan L."/>
            <person name="Wang S."/>
            <person name="Wang H."/>
            <person name="Xu D."/>
            <person name="Wang A."/>
            <person name="Fan W."/>
        </authorList>
    </citation>
    <scope>NUCLEOTIDE SEQUENCE</scope>
    <source>
        <strain evidence="2">WSJ</strain>
        <tissue evidence="2">Leaf</tissue>
    </source>
</reference>
<name>A0AAD8L149_TARER</name>
<protein>
    <recommendedName>
        <fullName evidence="4">TSL-kinase interacting protein 1</fullName>
    </recommendedName>
</protein>
<organism evidence="2 3">
    <name type="scientific">Tagetes erecta</name>
    <name type="common">African marigold</name>
    <dbReference type="NCBI Taxonomy" id="13708"/>
    <lineage>
        <taxon>Eukaryota</taxon>
        <taxon>Viridiplantae</taxon>
        <taxon>Streptophyta</taxon>
        <taxon>Embryophyta</taxon>
        <taxon>Tracheophyta</taxon>
        <taxon>Spermatophyta</taxon>
        <taxon>Magnoliopsida</taxon>
        <taxon>eudicotyledons</taxon>
        <taxon>Gunneridae</taxon>
        <taxon>Pentapetalae</taxon>
        <taxon>asterids</taxon>
        <taxon>campanulids</taxon>
        <taxon>Asterales</taxon>
        <taxon>Asteraceae</taxon>
        <taxon>Asteroideae</taxon>
        <taxon>Heliantheae alliance</taxon>
        <taxon>Tageteae</taxon>
        <taxon>Tagetes</taxon>
    </lineage>
</organism>
<keyword evidence="3" id="KW-1185">Reference proteome</keyword>
<feature type="compositionally biased region" description="Polar residues" evidence="1">
    <location>
        <begin position="7"/>
        <end position="20"/>
    </location>
</feature>
<evidence type="ECO:0000256" key="1">
    <source>
        <dbReference type="SAM" id="MobiDB-lite"/>
    </source>
</evidence>
<feature type="region of interest" description="Disordered" evidence="1">
    <location>
        <begin position="1"/>
        <end position="42"/>
    </location>
</feature>
<dbReference type="InterPro" id="IPR055315">
    <property type="entry name" value="Cramped-like"/>
</dbReference>
<accession>A0AAD8L149</accession>
<dbReference type="Proteomes" id="UP001229421">
    <property type="component" value="Unassembled WGS sequence"/>
</dbReference>